<keyword evidence="3" id="KW-1185">Reference proteome</keyword>
<gene>
    <name evidence="2" type="ORF">AVEN_275243_1</name>
</gene>
<feature type="region of interest" description="Disordered" evidence="1">
    <location>
        <begin position="55"/>
        <end position="93"/>
    </location>
</feature>
<reference evidence="2 3" key="1">
    <citation type="journal article" date="2019" name="Sci. Rep.">
        <title>Orb-weaving spider Araneus ventricosus genome elucidates the spidroin gene catalogue.</title>
        <authorList>
            <person name="Kono N."/>
            <person name="Nakamura H."/>
            <person name="Ohtoshi R."/>
            <person name="Moran D.A.P."/>
            <person name="Shinohara A."/>
            <person name="Yoshida Y."/>
            <person name="Fujiwara M."/>
            <person name="Mori M."/>
            <person name="Tomita M."/>
            <person name="Arakawa K."/>
        </authorList>
    </citation>
    <scope>NUCLEOTIDE SEQUENCE [LARGE SCALE GENOMIC DNA]</scope>
</reference>
<organism evidence="2 3">
    <name type="scientific">Araneus ventricosus</name>
    <name type="common">Orbweaver spider</name>
    <name type="synonym">Epeira ventricosa</name>
    <dbReference type="NCBI Taxonomy" id="182803"/>
    <lineage>
        <taxon>Eukaryota</taxon>
        <taxon>Metazoa</taxon>
        <taxon>Ecdysozoa</taxon>
        <taxon>Arthropoda</taxon>
        <taxon>Chelicerata</taxon>
        <taxon>Arachnida</taxon>
        <taxon>Araneae</taxon>
        <taxon>Araneomorphae</taxon>
        <taxon>Entelegynae</taxon>
        <taxon>Araneoidea</taxon>
        <taxon>Araneidae</taxon>
        <taxon>Araneus</taxon>
    </lineage>
</organism>
<evidence type="ECO:0000313" key="2">
    <source>
        <dbReference type="EMBL" id="GBM90961.1"/>
    </source>
</evidence>
<evidence type="ECO:0000313" key="3">
    <source>
        <dbReference type="Proteomes" id="UP000499080"/>
    </source>
</evidence>
<dbReference type="AlphaFoldDB" id="A0A4Y2JKS1"/>
<dbReference type="Proteomes" id="UP000499080">
    <property type="component" value="Unassembled WGS sequence"/>
</dbReference>
<proteinExistence type="predicted"/>
<protein>
    <submittedName>
        <fullName evidence="2">Uncharacterized protein</fullName>
    </submittedName>
</protein>
<dbReference type="EMBL" id="BGPR01003663">
    <property type="protein sequence ID" value="GBM90961.1"/>
    <property type="molecule type" value="Genomic_DNA"/>
</dbReference>
<evidence type="ECO:0000256" key="1">
    <source>
        <dbReference type="SAM" id="MobiDB-lite"/>
    </source>
</evidence>
<comment type="caution">
    <text evidence="2">The sequence shown here is derived from an EMBL/GenBank/DDBJ whole genome shotgun (WGS) entry which is preliminary data.</text>
</comment>
<sequence length="93" mass="10906">MTLSFIYATKGHLYPHIPTQVVRPRFQVRNPIPLKIRRVCGLVYVKPKRRKRKVRKLEKEVPAQVSTSSLDRDSELRDPTQNIPLLLQSEELM</sequence>
<name>A0A4Y2JKS1_ARAVE</name>
<accession>A0A4Y2JKS1</accession>